<dbReference type="EMBL" id="UINC01076043">
    <property type="protein sequence ID" value="SVC14825.1"/>
    <property type="molecule type" value="Genomic_DNA"/>
</dbReference>
<protein>
    <recommendedName>
        <fullName evidence="2">MobA-like NTP transferase domain-containing protein</fullName>
    </recommendedName>
</protein>
<reference evidence="1" key="1">
    <citation type="submission" date="2018-05" db="EMBL/GenBank/DDBJ databases">
        <authorList>
            <person name="Lanie J.A."/>
            <person name="Ng W.-L."/>
            <person name="Kazmierczak K.M."/>
            <person name="Andrzejewski T.M."/>
            <person name="Davidsen T.M."/>
            <person name="Wayne K.J."/>
            <person name="Tettelin H."/>
            <person name="Glass J.I."/>
            <person name="Rusch D."/>
            <person name="Podicherti R."/>
            <person name="Tsui H.-C.T."/>
            <person name="Winkler M.E."/>
        </authorList>
    </citation>
    <scope>NUCLEOTIDE SEQUENCE</scope>
</reference>
<accession>A0A382JT24</accession>
<proteinExistence type="predicted"/>
<evidence type="ECO:0000313" key="1">
    <source>
        <dbReference type="EMBL" id="SVC14825.1"/>
    </source>
</evidence>
<dbReference type="AlphaFoldDB" id="A0A382JT24"/>
<name>A0A382JT24_9ZZZZ</name>
<organism evidence="1">
    <name type="scientific">marine metagenome</name>
    <dbReference type="NCBI Taxonomy" id="408172"/>
    <lineage>
        <taxon>unclassified sequences</taxon>
        <taxon>metagenomes</taxon>
        <taxon>ecological metagenomes</taxon>
    </lineage>
</organism>
<feature type="non-terminal residue" evidence="1">
    <location>
        <position position="35"/>
    </location>
</feature>
<gene>
    <name evidence="1" type="ORF">METZ01_LOCUS267679</name>
</gene>
<sequence>MSQPIPATAGILIGGQSRRFGSPKWKVKIGGVTVL</sequence>
<feature type="non-terminal residue" evidence="1">
    <location>
        <position position="1"/>
    </location>
</feature>
<evidence type="ECO:0008006" key="2">
    <source>
        <dbReference type="Google" id="ProtNLM"/>
    </source>
</evidence>